<evidence type="ECO:0000313" key="2">
    <source>
        <dbReference type="EMBL" id="MBD7938149.1"/>
    </source>
</evidence>
<organism evidence="2 3">
    <name type="scientific">Cytobacillus stercorigallinarum</name>
    <dbReference type="NCBI Taxonomy" id="2762240"/>
    <lineage>
        <taxon>Bacteria</taxon>
        <taxon>Bacillati</taxon>
        <taxon>Bacillota</taxon>
        <taxon>Bacilli</taxon>
        <taxon>Bacillales</taxon>
        <taxon>Bacillaceae</taxon>
        <taxon>Cytobacillus</taxon>
    </lineage>
</organism>
<reference evidence="2 3" key="1">
    <citation type="submission" date="2020-08" db="EMBL/GenBank/DDBJ databases">
        <title>A Genomic Blueprint of the Chicken Gut Microbiome.</title>
        <authorList>
            <person name="Gilroy R."/>
            <person name="Ravi A."/>
            <person name="Getino M."/>
            <person name="Pursley I."/>
            <person name="Horton D.L."/>
            <person name="Alikhan N.-F."/>
            <person name="Baker D."/>
            <person name="Gharbi K."/>
            <person name="Hall N."/>
            <person name="Watson M."/>
            <person name="Adriaenssens E.M."/>
            <person name="Foster-Nyarko E."/>
            <person name="Jarju S."/>
            <person name="Secka A."/>
            <person name="Antonio M."/>
            <person name="Oren A."/>
            <person name="Chaudhuri R."/>
            <person name="La Ragione R.M."/>
            <person name="Hildebrand F."/>
            <person name="Pallen M.J."/>
        </authorList>
    </citation>
    <scope>NUCLEOTIDE SEQUENCE [LARGE SCALE GENOMIC DNA]</scope>
    <source>
        <strain evidence="2 3">Sa5YUA1</strain>
    </source>
</reference>
<dbReference type="PROSITE" id="PS51186">
    <property type="entry name" value="GNAT"/>
    <property type="match status" value="1"/>
</dbReference>
<sequence length="150" mass="17919">MRDKKWGEFIISINQSYLDRELIYQFLHNEAYWSINIPREVVMKSIDESRLVFGLYRGRFDGDFEQVGFARVVTDLSTFAYLCDVFILPQYRGKGLSKWLVETIIWHPDLHDIRKFMLATKDAHSLYERFGFETVESPELLLQRVRKVPY</sequence>
<dbReference type="SUPFAM" id="SSF55729">
    <property type="entry name" value="Acyl-CoA N-acyltransferases (Nat)"/>
    <property type="match status" value="1"/>
</dbReference>
<proteinExistence type="predicted"/>
<name>A0ABR8QRH2_9BACI</name>
<keyword evidence="3" id="KW-1185">Reference proteome</keyword>
<comment type="caution">
    <text evidence="2">The sequence shown here is derived from an EMBL/GenBank/DDBJ whole genome shotgun (WGS) entry which is preliminary data.</text>
</comment>
<dbReference type="PANTHER" id="PTHR43233">
    <property type="entry name" value="FAMILY N-ACETYLTRANSFERASE, PUTATIVE (AFU_ORTHOLOGUE AFUA_6G03350)-RELATED"/>
    <property type="match status" value="1"/>
</dbReference>
<dbReference type="InterPro" id="IPR016181">
    <property type="entry name" value="Acyl_CoA_acyltransferase"/>
</dbReference>
<dbReference type="InterPro" id="IPR000182">
    <property type="entry name" value="GNAT_dom"/>
</dbReference>
<dbReference type="InterPro" id="IPR053144">
    <property type="entry name" value="Acetyltransferase_Butenolide"/>
</dbReference>
<dbReference type="Proteomes" id="UP000657931">
    <property type="component" value="Unassembled WGS sequence"/>
</dbReference>
<feature type="domain" description="N-acetyltransferase" evidence="1">
    <location>
        <begin position="13"/>
        <end position="150"/>
    </location>
</feature>
<dbReference type="CDD" id="cd04301">
    <property type="entry name" value="NAT_SF"/>
    <property type="match status" value="1"/>
</dbReference>
<dbReference type="RefSeq" id="WP_191815064.1">
    <property type="nucleotide sequence ID" value="NZ_JACSQT010000007.1"/>
</dbReference>
<gene>
    <name evidence="2" type="ORF">H9655_14040</name>
</gene>
<accession>A0ABR8QRH2</accession>
<evidence type="ECO:0000313" key="3">
    <source>
        <dbReference type="Proteomes" id="UP000657931"/>
    </source>
</evidence>
<evidence type="ECO:0000259" key="1">
    <source>
        <dbReference type="PROSITE" id="PS51186"/>
    </source>
</evidence>
<dbReference type="Pfam" id="PF13508">
    <property type="entry name" value="Acetyltransf_7"/>
    <property type="match status" value="1"/>
</dbReference>
<dbReference type="Gene3D" id="3.40.630.30">
    <property type="match status" value="1"/>
</dbReference>
<dbReference type="EMBL" id="JACSQT010000007">
    <property type="protein sequence ID" value="MBD7938149.1"/>
    <property type="molecule type" value="Genomic_DNA"/>
</dbReference>
<dbReference type="PANTHER" id="PTHR43233:SF1">
    <property type="entry name" value="FAMILY N-ACETYLTRANSFERASE, PUTATIVE (AFU_ORTHOLOGUE AFUA_6G03350)-RELATED"/>
    <property type="match status" value="1"/>
</dbReference>
<protein>
    <submittedName>
        <fullName evidence="2">GNAT family N-acetyltransferase</fullName>
    </submittedName>
</protein>